<dbReference type="SMART" id="SM00866">
    <property type="entry name" value="UTRA"/>
    <property type="match status" value="1"/>
</dbReference>
<gene>
    <name evidence="5" type="ORF">J2T57_003619</name>
</gene>
<dbReference type="InterPro" id="IPR012702">
    <property type="entry name" value="CP_lyase_PhnF"/>
</dbReference>
<feature type="domain" description="HTH gntR-type" evidence="4">
    <location>
        <begin position="7"/>
        <end position="75"/>
    </location>
</feature>
<keyword evidence="2" id="KW-0238">DNA-binding</keyword>
<dbReference type="Gene3D" id="1.10.10.10">
    <property type="entry name" value="Winged helix-like DNA-binding domain superfamily/Winged helix DNA-binding domain"/>
    <property type="match status" value="1"/>
</dbReference>
<reference evidence="5" key="1">
    <citation type="submission" date="2022-03" db="EMBL/GenBank/DDBJ databases">
        <title>Genomic Encyclopedia of Type Strains, Phase III (KMG-III): the genomes of soil and plant-associated and newly described type strains.</title>
        <authorList>
            <person name="Whitman W."/>
        </authorList>
    </citation>
    <scope>NUCLEOTIDE SEQUENCE</scope>
    <source>
        <strain evidence="5">ANL 6-2</strain>
    </source>
</reference>
<keyword evidence="6" id="KW-1185">Reference proteome</keyword>
<evidence type="ECO:0000256" key="3">
    <source>
        <dbReference type="ARBA" id="ARBA00023163"/>
    </source>
</evidence>
<dbReference type="GO" id="GO:0003677">
    <property type="term" value="F:DNA binding"/>
    <property type="evidence" value="ECO:0007669"/>
    <property type="project" value="UniProtKB-KW"/>
</dbReference>
<organism evidence="5 6">
    <name type="scientific">Natronocella acetinitrilica</name>
    <dbReference type="NCBI Taxonomy" id="414046"/>
    <lineage>
        <taxon>Bacteria</taxon>
        <taxon>Pseudomonadati</taxon>
        <taxon>Pseudomonadota</taxon>
        <taxon>Gammaproteobacteria</taxon>
        <taxon>Chromatiales</taxon>
        <taxon>Ectothiorhodospiraceae</taxon>
        <taxon>Natronocella</taxon>
    </lineage>
</organism>
<comment type="caution">
    <text evidence="5">The sequence shown here is derived from an EMBL/GenBank/DDBJ whole genome shotgun (WGS) entry which is preliminary data.</text>
</comment>
<dbReference type="InterPro" id="IPR050679">
    <property type="entry name" value="Bact_HTH_transcr_reg"/>
</dbReference>
<keyword evidence="1" id="KW-0805">Transcription regulation</keyword>
<dbReference type="CDD" id="cd07377">
    <property type="entry name" value="WHTH_GntR"/>
    <property type="match status" value="1"/>
</dbReference>
<dbReference type="InterPro" id="IPR036388">
    <property type="entry name" value="WH-like_DNA-bd_sf"/>
</dbReference>
<name>A0AAE3KDL6_9GAMM</name>
<dbReference type="SUPFAM" id="SSF64288">
    <property type="entry name" value="Chorismate lyase-like"/>
    <property type="match status" value="1"/>
</dbReference>
<dbReference type="InterPro" id="IPR000524">
    <property type="entry name" value="Tscrpt_reg_HTH_GntR"/>
</dbReference>
<keyword evidence="3" id="KW-0804">Transcription</keyword>
<dbReference type="GO" id="GO:0045892">
    <property type="term" value="P:negative regulation of DNA-templated transcription"/>
    <property type="evidence" value="ECO:0007669"/>
    <property type="project" value="TreeGrafter"/>
</dbReference>
<dbReference type="InterPro" id="IPR036390">
    <property type="entry name" value="WH_DNA-bd_sf"/>
</dbReference>
<dbReference type="SMART" id="SM00345">
    <property type="entry name" value="HTH_GNTR"/>
    <property type="match status" value="1"/>
</dbReference>
<evidence type="ECO:0000313" key="5">
    <source>
        <dbReference type="EMBL" id="MCP1676458.1"/>
    </source>
</evidence>
<dbReference type="RefSeq" id="WP_253482648.1">
    <property type="nucleotide sequence ID" value="NZ_JALJXV010000009.1"/>
</dbReference>
<dbReference type="InterPro" id="IPR011663">
    <property type="entry name" value="UTRA"/>
</dbReference>
<dbReference type="Gene3D" id="3.40.1410.10">
    <property type="entry name" value="Chorismate lyase-like"/>
    <property type="match status" value="1"/>
</dbReference>
<accession>A0AAE3KDL6</accession>
<dbReference type="NCBIfam" id="TIGR02325">
    <property type="entry name" value="C_P_lyase_phnF"/>
    <property type="match status" value="1"/>
</dbReference>
<dbReference type="PANTHER" id="PTHR44846">
    <property type="entry name" value="MANNOSYL-D-GLYCERATE TRANSPORT/METABOLISM SYSTEM REPRESSOR MNGR-RELATED"/>
    <property type="match status" value="1"/>
</dbReference>
<protein>
    <submittedName>
        <fullName evidence="5">GntR family phosphonate transport system transcriptional regulator</fullName>
    </submittedName>
</protein>
<dbReference type="PRINTS" id="PR00035">
    <property type="entry name" value="HTHGNTR"/>
</dbReference>
<dbReference type="EMBL" id="JALJXV010000009">
    <property type="protein sequence ID" value="MCP1676458.1"/>
    <property type="molecule type" value="Genomic_DNA"/>
</dbReference>
<dbReference type="InterPro" id="IPR028978">
    <property type="entry name" value="Chorismate_lyase_/UTRA_dom_sf"/>
</dbReference>
<evidence type="ECO:0000256" key="2">
    <source>
        <dbReference type="ARBA" id="ARBA00023125"/>
    </source>
</evidence>
<evidence type="ECO:0000256" key="1">
    <source>
        <dbReference type="ARBA" id="ARBA00023015"/>
    </source>
</evidence>
<evidence type="ECO:0000313" key="6">
    <source>
        <dbReference type="Proteomes" id="UP001205843"/>
    </source>
</evidence>
<dbReference type="Pfam" id="PF00392">
    <property type="entry name" value="GntR"/>
    <property type="match status" value="1"/>
</dbReference>
<dbReference type="PANTHER" id="PTHR44846:SF1">
    <property type="entry name" value="MANNOSYL-D-GLYCERATE TRANSPORT_METABOLISM SYSTEM REPRESSOR MNGR-RELATED"/>
    <property type="match status" value="1"/>
</dbReference>
<sequence length="238" mass="26993">MERVTGMALWRQIETELAGEIQAGLLRPGDRLPTESELAARFQVNRHTVRRAVAALQESGVVRVEQGRGTFVQEDVVDYQVGKRTRFSENIVTLNRHPGGRLLRALEIPADGEAARNLGVRRGTRLILIEHLREVDERPISVSTHYFVKQRCDGLIEAYRECGSITQALFRVGIKDYLRDVTRVTARLPDADDARLLQQPRTQPVLVSEGVNVDLQQRPIEYALGRFSGQRVQFVFRP</sequence>
<dbReference type="Proteomes" id="UP001205843">
    <property type="component" value="Unassembled WGS sequence"/>
</dbReference>
<dbReference type="GO" id="GO:0003700">
    <property type="term" value="F:DNA-binding transcription factor activity"/>
    <property type="evidence" value="ECO:0007669"/>
    <property type="project" value="InterPro"/>
</dbReference>
<evidence type="ECO:0000259" key="4">
    <source>
        <dbReference type="PROSITE" id="PS50949"/>
    </source>
</evidence>
<dbReference type="AlphaFoldDB" id="A0AAE3KDL6"/>
<proteinExistence type="predicted"/>
<dbReference type="PROSITE" id="PS50949">
    <property type="entry name" value="HTH_GNTR"/>
    <property type="match status" value="1"/>
</dbReference>
<dbReference type="Pfam" id="PF07702">
    <property type="entry name" value="UTRA"/>
    <property type="match status" value="1"/>
</dbReference>
<dbReference type="SUPFAM" id="SSF46785">
    <property type="entry name" value="Winged helix' DNA-binding domain"/>
    <property type="match status" value="1"/>
</dbReference>